<evidence type="ECO:0000313" key="1">
    <source>
        <dbReference type="EMBL" id="MBC8570115.1"/>
    </source>
</evidence>
<dbReference type="AlphaFoldDB" id="A0A926EBP0"/>
<dbReference type="Proteomes" id="UP000660861">
    <property type="component" value="Unassembled WGS sequence"/>
</dbReference>
<dbReference type="EMBL" id="JACRTC010000002">
    <property type="protein sequence ID" value="MBC8570115.1"/>
    <property type="molecule type" value="Genomic_DNA"/>
</dbReference>
<evidence type="ECO:0000313" key="2">
    <source>
        <dbReference type="Proteomes" id="UP000660861"/>
    </source>
</evidence>
<keyword evidence="2" id="KW-1185">Reference proteome</keyword>
<gene>
    <name evidence="1" type="ORF">H8709_04655</name>
</gene>
<protein>
    <submittedName>
        <fullName evidence="1">ATPase</fullName>
    </submittedName>
</protein>
<accession>A0A926EBP0</accession>
<comment type="caution">
    <text evidence="1">The sequence shown here is derived from an EMBL/GenBank/DDBJ whole genome shotgun (WGS) entry which is preliminary data.</text>
</comment>
<proteinExistence type="predicted"/>
<organism evidence="1 2">
    <name type="scientific">Zongyangia hominis</name>
    <dbReference type="NCBI Taxonomy" id="2763677"/>
    <lineage>
        <taxon>Bacteria</taxon>
        <taxon>Bacillati</taxon>
        <taxon>Bacillota</taxon>
        <taxon>Clostridia</taxon>
        <taxon>Eubacteriales</taxon>
        <taxon>Oscillospiraceae</taxon>
        <taxon>Zongyangia</taxon>
    </lineage>
</organism>
<reference evidence="1" key="1">
    <citation type="submission" date="2020-08" db="EMBL/GenBank/DDBJ databases">
        <title>Genome public.</title>
        <authorList>
            <person name="Liu C."/>
            <person name="Sun Q."/>
        </authorList>
    </citation>
    <scope>NUCLEOTIDE SEQUENCE</scope>
    <source>
        <strain evidence="1">NSJ-54</strain>
    </source>
</reference>
<name>A0A926EBP0_9FIRM</name>
<sequence length="150" mass="16860">MNIEEILDVLDEMLDKAWSLPLTGGRCVVDAERVRELIDDIRLNMPTEIKQAKAIVSDRSDIILTAKKEADALIKKAEDRARALIAQEEVVKQSQAKSAELVSQAQYKAREIRQAANQFADNVLKEAEEVLNTSLGQVKTTRYALKNPKR</sequence>
<dbReference type="RefSeq" id="WP_262397205.1">
    <property type="nucleotide sequence ID" value="NZ_JACRTC010000002.1"/>
</dbReference>